<dbReference type="Gene3D" id="1.25.40.10">
    <property type="entry name" value="Tetratricopeptide repeat domain"/>
    <property type="match status" value="2"/>
</dbReference>
<dbReference type="Pfam" id="PF13428">
    <property type="entry name" value="TPR_14"/>
    <property type="match status" value="1"/>
</dbReference>
<evidence type="ECO:0000256" key="2">
    <source>
        <dbReference type="SAM" id="SignalP"/>
    </source>
</evidence>
<proteinExistence type="predicted"/>
<evidence type="ECO:0008006" key="4">
    <source>
        <dbReference type="Google" id="ProtNLM"/>
    </source>
</evidence>
<dbReference type="InterPro" id="IPR019734">
    <property type="entry name" value="TPR_rpt"/>
</dbReference>
<sequence length="405" mass="42655">MNSVSKFALGAALALIATVPAAAQRTPHQTSPFNKSERAAILALKTALDTKNYPAATSALQSAQSAASSAEARYIASALQLRLGIETQNQGLQSTAIDSMISSGVAPPSELPLLYRSQGTLLLQAGKYERAEAVLTRAAELNATDPELLLALAEIKAIRKKHQEVVPLMERAIAVRRTAGQPVPESWYKRATAVALANRALPQATRFSRELVAAYPTQENWRDAVLVHRDAAAADPVARIDALRLQRATKSLAGERDYLELAQGLSAAGLDVEAKAVLDQGVAANMVDPGKATFKELITETGKKAVADRKALAGLESKALAASTGTAALSAADAYLAAGDYGKAATLYQAAVQKGSVDPSLAGTRLGIAHALAGRRAEAEAAFRTFSGPRAELASLWLVWLSQRE</sequence>
<gene>
    <name evidence="3" type="ORF">AVDCRST_MAG23-75</name>
</gene>
<dbReference type="SMART" id="SM00028">
    <property type="entry name" value="TPR"/>
    <property type="match status" value="3"/>
</dbReference>
<reference evidence="3" key="1">
    <citation type="submission" date="2020-02" db="EMBL/GenBank/DDBJ databases">
        <authorList>
            <person name="Meier V. D."/>
        </authorList>
    </citation>
    <scope>NUCLEOTIDE SEQUENCE</scope>
    <source>
        <strain evidence="3">AVDCRST_MAG23</strain>
    </source>
</reference>
<feature type="signal peptide" evidence="2">
    <location>
        <begin position="1"/>
        <end position="23"/>
    </location>
</feature>
<feature type="repeat" description="TPR" evidence="1">
    <location>
        <begin position="112"/>
        <end position="145"/>
    </location>
</feature>
<organism evidence="3">
    <name type="scientific">uncultured Sphingosinicella sp</name>
    <dbReference type="NCBI Taxonomy" id="478748"/>
    <lineage>
        <taxon>Bacteria</taxon>
        <taxon>Pseudomonadati</taxon>
        <taxon>Pseudomonadota</taxon>
        <taxon>Alphaproteobacteria</taxon>
        <taxon>Sphingomonadales</taxon>
        <taxon>Sphingosinicellaceae</taxon>
        <taxon>Sphingosinicella</taxon>
        <taxon>environmental samples</taxon>
    </lineage>
</organism>
<dbReference type="EMBL" id="CADCWD010000007">
    <property type="protein sequence ID" value="CAA9519012.1"/>
    <property type="molecule type" value="Genomic_DNA"/>
</dbReference>
<keyword evidence="1" id="KW-0802">TPR repeat</keyword>
<dbReference type="SUPFAM" id="SSF48452">
    <property type="entry name" value="TPR-like"/>
    <property type="match status" value="1"/>
</dbReference>
<feature type="chain" id="PRO_5026998743" description="Tetratricopeptide repeat protein" evidence="2">
    <location>
        <begin position="24"/>
        <end position="405"/>
    </location>
</feature>
<name>A0A6J4TCX7_9SPHN</name>
<dbReference type="PROSITE" id="PS50005">
    <property type="entry name" value="TPR"/>
    <property type="match status" value="1"/>
</dbReference>
<accession>A0A6J4TCX7</accession>
<evidence type="ECO:0000313" key="3">
    <source>
        <dbReference type="EMBL" id="CAA9519012.1"/>
    </source>
</evidence>
<evidence type="ECO:0000256" key="1">
    <source>
        <dbReference type="PROSITE-ProRule" id="PRU00339"/>
    </source>
</evidence>
<protein>
    <recommendedName>
        <fullName evidence="4">Tetratricopeptide repeat protein</fullName>
    </recommendedName>
</protein>
<keyword evidence="2" id="KW-0732">Signal</keyword>
<dbReference type="AlphaFoldDB" id="A0A6J4TCX7"/>
<dbReference type="InterPro" id="IPR011990">
    <property type="entry name" value="TPR-like_helical_dom_sf"/>
</dbReference>